<dbReference type="Pfam" id="PF13149">
    <property type="entry name" value="Mfa_like_1"/>
    <property type="match status" value="1"/>
</dbReference>
<keyword evidence="2" id="KW-1185">Reference proteome</keyword>
<evidence type="ECO:0000313" key="1">
    <source>
        <dbReference type="EMBL" id="MBB4043997.1"/>
    </source>
</evidence>
<protein>
    <submittedName>
        <fullName evidence="1">Uncharacterized protein</fullName>
    </submittedName>
</protein>
<name>A0A840CVB0_9BACE</name>
<evidence type="ECO:0000313" key="2">
    <source>
        <dbReference type="Proteomes" id="UP000560658"/>
    </source>
</evidence>
<dbReference type="Gene3D" id="2.60.40.2630">
    <property type="match status" value="1"/>
</dbReference>
<proteinExistence type="predicted"/>
<dbReference type="EMBL" id="JACIER010000006">
    <property type="protein sequence ID" value="MBB4043997.1"/>
    <property type="molecule type" value="Genomic_DNA"/>
</dbReference>
<sequence length="210" mass="22800">MTTSYTVGEATSWADYEIVGNGGALTFIAWHPVGIVNPGGEYFHVAMEENPDLLLTDPVTVNKGEAVRLTFRHAMHQLVVKLSSSVYNATQLAGAVVKLDRFMMRSTAVVDFQHGTAFAHSDYNTEYPARMGSNCSFIIAPQDLHDAGHPWINIEINGKSYTYPVPVSLPGNDASIPLRLGSGSIRTLNLSLDSNAVTLASTTVSEWEVK</sequence>
<reference evidence="1" key="1">
    <citation type="submission" date="2020-08" db="EMBL/GenBank/DDBJ databases">
        <title>Genomic Encyclopedia of Type Strains, Phase IV (KMG-IV): sequencing the most valuable type-strain genomes for metagenomic binning, comparative biology and taxonomic classification.</title>
        <authorList>
            <person name="Goeker M."/>
        </authorList>
    </citation>
    <scope>NUCLEOTIDE SEQUENCE [LARGE SCALE GENOMIC DNA]</scope>
    <source>
        <strain evidence="1">DSM 105720</strain>
    </source>
</reference>
<accession>A0A840CVB0</accession>
<dbReference type="Proteomes" id="UP000560658">
    <property type="component" value="Unassembled WGS sequence"/>
</dbReference>
<comment type="caution">
    <text evidence="1">The sequence shown here is derived from an EMBL/GenBank/DDBJ whole genome shotgun (WGS) entry which is preliminary data.</text>
</comment>
<dbReference type="RefSeq" id="WP_183208323.1">
    <property type="nucleotide sequence ID" value="NZ_JACIER010000006.1"/>
</dbReference>
<dbReference type="AlphaFoldDB" id="A0A840CVB0"/>
<dbReference type="InterPro" id="IPR025049">
    <property type="entry name" value="Mfa-like_1"/>
</dbReference>
<organism evidence="1 2">
    <name type="scientific">Bacteroides reticulotermitis</name>
    <dbReference type="NCBI Taxonomy" id="1133319"/>
    <lineage>
        <taxon>Bacteria</taxon>
        <taxon>Pseudomonadati</taxon>
        <taxon>Bacteroidota</taxon>
        <taxon>Bacteroidia</taxon>
        <taxon>Bacteroidales</taxon>
        <taxon>Bacteroidaceae</taxon>
        <taxon>Bacteroides</taxon>
    </lineage>
</organism>
<gene>
    <name evidence="1" type="ORF">GGR06_001786</name>
</gene>
<dbReference type="CDD" id="cd13121">
    <property type="entry name" value="BF2867_like_C"/>
    <property type="match status" value="1"/>
</dbReference>